<keyword evidence="1" id="KW-0472">Membrane</keyword>
<dbReference type="RefSeq" id="WP_196104246.1">
    <property type="nucleotide sequence ID" value="NZ_CP064942.1"/>
</dbReference>
<keyword evidence="3" id="KW-1185">Reference proteome</keyword>
<dbReference type="NCBIfam" id="NF038065">
    <property type="entry name" value="Pr6Pr"/>
    <property type="match status" value="1"/>
</dbReference>
<gene>
    <name evidence="2" type="ORF">I0K15_04675</name>
</gene>
<dbReference type="KEGG" id="poz:I0K15_04675"/>
<keyword evidence="1" id="KW-0812">Transmembrane</keyword>
<dbReference type="AlphaFoldDB" id="A0A7S9LTP9"/>
<name>A0A7S9LTP9_9RHOB</name>
<reference evidence="2 3" key="1">
    <citation type="submission" date="2020-11" db="EMBL/GenBank/DDBJ databases">
        <title>Description of Pontivivens ytuae sp. nov. isolated from deep sea sediment of Mariana Trench.</title>
        <authorList>
            <person name="Wang Z."/>
            <person name="Sun Q.-L."/>
            <person name="Xu X.-D."/>
            <person name="Tang Y.-Z."/>
            <person name="Zhang J."/>
        </authorList>
    </citation>
    <scope>NUCLEOTIDE SEQUENCE [LARGE SCALE GENOMIC DNA]</scope>
    <source>
        <strain evidence="2 3">MT2928</strain>
    </source>
</reference>
<evidence type="ECO:0000256" key="1">
    <source>
        <dbReference type="SAM" id="Phobius"/>
    </source>
</evidence>
<proteinExistence type="predicted"/>
<feature type="transmembrane region" description="Helical" evidence="1">
    <location>
        <begin position="128"/>
        <end position="148"/>
    </location>
</feature>
<feature type="transmembrane region" description="Helical" evidence="1">
    <location>
        <begin position="38"/>
        <end position="57"/>
    </location>
</feature>
<dbReference type="InterPro" id="IPR049713">
    <property type="entry name" value="Pr6Pr-like"/>
</dbReference>
<feature type="transmembrane region" description="Helical" evidence="1">
    <location>
        <begin position="96"/>
        <end position="116"/>
    </location>
</feature>
<dbReference type="EMBL" id="CP064942">
    <property type="protein sequence ID" value="QPH55047.1"/>
    <property type="molecule type" value="Genomic_DNA"/>
</dbReference>
<evidence type="ECO:0000313" key="3">
    <source>
        <dbReference type="Proteomes" id="UP000594800"/>
    </source>
</evidence>
<feature type="transmembrane region" description="Helical" evidence="1">
    <location>
        <begin position="168"/>
        <end position="188"/>
    </location>
</feature>
<protein>
    <submittedName>
        <fullName evidence="2">Pr6Pr family membrane protein</fullName>
    </submittedName>
</protein>
<sequence length="197" mass="21314">MRAETIVALLAWSAVIANTALRISRGEGPGEAIWTQARYFTFLTNTTVALIFTHAALTGRGPGASLAGAATVWISVVGLVYHALLNQGFVPSQPDFWTDHMLHTVVPLTVFGYWALRAEKAGLGLRDAVIWAGFPMAYLVYALGRGLIDGRFPYYFIDPSDIGWAGVAIWVTGLTTLFVGLGWALTLAGRTRVLSRT</sequence>
<evidence type="ECO:0000313" key="2">
    <source>
        <dbReference type="EMBL" id="QPH55047.1"/>
    </source>
</evidence>
<feature type="transmembrane region" description="Helical" evidence="1">
    <location>
        <begin position="64"/>
        <end position="84"/>
    </location>
</feature>
<organism evidence="2 3">
    <name type="scientific">Pontivivens ytuae</name>
    <dbReference type="NCBI Taxonomy" id="2789856"/>
    <lineage>
        <taxon>Bacteria</taxon>
        <taxon>Pseudomonadati</taxon>
        <taxon>Pseudomonadota</taxon>
        <taxon>Alphaproteobacteria</taxon>
        <taxon>Rhodobacterales</taxon>
        <taxon>Paracoccaceae</taxon>
        <taxon>Pontivivens</taxon>
    </lineage>
</organism>
<dbReference type="Proteomes" id="UP000594800">
    <property type="component" value="Chromosome"/>
</dbReference>
<keyword evidence="1" id="KW-1133">Transmembrane helix</keyword>
<accession>A0A7S9LTP9</accession>